<reference evidence="3" key="1">
    <citation type="submission" date="2022-06" db="EMBL/GenBank/DDBJ databases">
        <title>Sequencing the genomes of 1000 actinobacteria strains.</title>
        <authorList>
            <person name="Klenk H.-P."/>
        </authorList>
    </citation>
    <scope>NUCLEOTIDE SEQUENCE</scope>
    <source>
        <strain evidence="3">DSM 46694</strain>
    </source>
</reference>
<keyword evidence="4" id="KW-1185">Reference proteome</keyword>
<evidence type="ECO:0000313" key="4">
    <source>
        <dbReference type="Proteomes" id="UP001139648"/>
    </source>
</evidence>
<organism evidence="3 4">
    <name type="scientific">Nonomuraea thailandensis</name>
    <dbReference type="NCBI Taxonomy" id="1188745"/>
    <lineage>
        <taxon>Bacteria</taxon>
        <taxon>Bacillati</taxon>
        <taxon>Actinomycetota</taxon>
        <taxon>Actinomycetes</taxon>
        <taxon>Streptosporangiales</taxon>
        <taxon>Streptosporangiaceae</taxon>
        <taxon>Nonomuraea</taxon>
    </lineage>
</organism>
<keyword evidence="1" id="KW-0378">Hydrolase</keyword>
<feature type="domain" description="PPM-type phosphatase" evidence="2">
    <location>
        <begin position="176"/>
        <end position="392"/>
    </location>
</feature>
<dbReference type="PANTHER" id="PTHR43156">
    <property type="entry name" value="STAGE II SPORULATION PROTEIN E-RELATED"/>
    <property type="match status" value="1"/>
</dbReference>
<gene>
    <name evidence="3" type="ORF">HD597_004353</name>
</gene>
<evidence type="ECO:0000313" key="3">
    <source>
        <dbReference type="EMBL" id="MCP2357333.1"/>
    </source>
</evidence>
<evidence type="ECO:0000256" key="1">
    <source>
        <dbReference type="ARBA" id="ARBA00022801"/>
    </source>
</evidence>
<comment type="caution">
    <text evidence="3">The sequence shown here is derived from an EMBL/GenBank/DDBJ whole genome shotgun (WGS) entry which is preliminary data.</text>
</comment>
<dbReference type="PANTHER" id="PTHR43156:SF2">
    <property type="entry name" value="STAGE II SPORULATION PROTEIN E"/>
    <property type="match status" value="1"/>
</dbReference>
<accession>A0A9X2GMH6</accession>
<name>A0A9X2GMH6_9ACTN</name>
<dbReference type="SUPFAM" id="SSF81606">
    <property type="entry name" value="PP2C-like"/>
    <property type="match status" value="1"/>
</dbReference>
<dbReference type="Proteomes" id="UP001139648">
    <property type="component" value="Unassembled WGS sequence"/>
</dbReference>
<dbReference type="InterPro" id="IPR029016">
    <property type="entry name" value="GAF-like_dom_sf"/>
</dbReference>
<dbReference type="Pfam" id="PF07228">
    <property type="entry name" value="SpoIIE"/>
    <property type="match status" value="1"/>
</dbReference>
<dbReference type="RefSeq" id="WP_253744465.1">
    <property type="nucleotide sequence ID" value="NZ_BAABKA010000015.1"/>
</dbReference>
<dbReference type="GO" id="GO:0016791">
    <property type="term" value="F:phosphatase activity"/>
    <property type="evidence" value="ECO:0007669"/>
    <property type="project" value="TreeGrafter"/>
</dbReference>
<sequence length="402" mass="43704">MRSDGERALGGLLASMHLSGMEDLPAKAAEHARLTGFTHVVIYVTDLQQQFLVPLPGQHDAAGEPLESMRIDATMPGRAFRAVAIVRARSPQDERTPLLWVPLLDGTERIGVIGLTAPQDGELTETRAKDLASLVAVMVVSKRPHSDSFARLVRARPLTLSAEVLWNLLPPGTFANDDVVVSAALEPAYEMGGDAFDYALDGSTLHVSIFDAMGHDTSAGLTASIAMAACRNNRRQGMDLAAIGEAIDTAIREEFTGRFATGILAQLDLRSGLLSWVNRGHHPPLVLRDGHLVASLASVPDPPMGFGLHVSTGLLHYQLEPGDRLLFYTDGVIEAQSPDGELFGLERFIDFVVRREADGVSAPETLRRLIQAILAHQHGRLQDDATVVTVEWQTRRRFQLVL</sequence>
<dbReference type="InterPro" id="IPR052016">
    <property type="entry name" value="Bact_Sigma-Reg"/>
</dbReference>
<dbReference type="EMBL" id="JAMZEB010000002">
    <property type="protein sequence ID" value="MCP2357333.1"/>
    <property type="molecule type" value="Genomic_DNA"/>
</dbReference>
<evidence type="ECO:0000259" key="2">
    <source>
        <dbReference type="SMART" id="SM00331"/>
    </source>
</evidence>
<dbReference type="AlphaFoldDB" id="A0A9X2GMH6"/>
<dbReference type="SMART" id="SM00331">
    <property type="entry name" value="PP2C_SIG"/>
    <property type="match status" value="1"/>
</dbReference>
<dbReference type="Gene3D" id="3.60.40.10">
    <property type="entry name" value="PPM-type phosphatase domain"/>
    <property type="match status" value="1"/>
</dbReference>
<proteinExistence type="predicted"/>
<dbReference type="InterPro" id="IPR036457">
    <property type="entry name" value="PPM-type-like_dom_sf"/>
</dbReference>
<protein>
    <recommendedName>
        <fullName evidence="2">PPM-type phosphatase domain-containing protein</fullName>
    </recommendedName>
</protein>
<dbReference type="Gene3D" id="3.30.450.40">
    <property type="match status" value="1"/>
</dbReference>
<dbReference type="InterPro" id="IPR001932">
    <property type="entry name" value="PPM-type_phosphatase-like_dom"/>
</dbReference>